<dbReference type="EMBL" id="CP021455">
    <property type="protein sequence ID" value="ARU06935.1"/>
    <property type="molecule type" value="Genomic_DNA"/>
</dbReference>
<proteinExistence type="inferred from homology"/>
<evidence type="ECO:0000256" key="5">
    <source>
        <dbReference type="ARBA" id="ARBA00047925"/>
    </source>
</evidence>
<evidence type="ECO:0000256" key="1">
    <source>
        <dbReference type="ARBA" id="ARBA00022679"/>
    </source>
</evidence>
<feature type="binding site" evidence="6">
    <location>
        <position position="184"/>
    </location>
    <ligand>
        <name>NAD(+)</name>
        <dbReference type="ChEBI" id="CHEBI:57540"/>
    </ligand>
</feature>
<dbReference type="SUPFAM" id="SSF111331">
    <property type="entry name" value="NAD kinase/diacylglycerol kinase-like"/>
    <property type="match status" value="1"/>
</dbReference>
<dbReference type="Gene3D" id="3.40.50.10330">
    <property type="entry name" value="Probable inorganic polyphosphate/atp-NAD kinase, domain 1"/>
    <property type="match status" value="1"/>
</dbReference>
<keyword evidence="8" id="KW-1185">Reference proteome</keyword>
<dbReference type="RefSeq" id="WP_087284847.1">
    <property type="nucleotide sequence ID" value="NZ_CP021455.1"/>
</dbReference>
<keyword evidence="3 6" id="KW-0521">NADP</keyword>
<keyword evidence="2 6" id="KW-0418">Kinase</keyword>
<dbReference type="NCBIfam" id="NF002561">
    <property type="entry name" value="PRK02155.1"/>
    <property type="match status" value="1"/>
</dbReference>
<reference evidence="7 8" key="1">
    <citation type="submission" date="2017-05" db="EMBL/GenBank/DDBJ databases">
        <authorList>
            <person name="Song R."/>
            <person name="Chenine A.L."/>
            <person name="Ruprecht R.M."/>
        </authorList>
    </citation>
    <scope>NUCLEOTIDE SEQUENCE [LARGE SCALE GENOMIC DNA]</scope>
    <source>
        <strain evidence="7 8">DSM 26136</strain>
    </source>
</reference>
<dbReference type="EC" id="2.7.1.23" evidence="6"/>
<dbReference type="GO" id="GO:0005737">
    <property type="term" value="C:cytoplasm"/>
    <property type="evidence" value="ECO:0007669"/>
    <property type="project" value="UniProtKB-SubCell"/>
</dbReference>
<dbReference type="InterPro" id="IPR002504">
    <property type="entry name" value="NADK"/>
</dbReference>
<gene>
    <name evidence="6" type="primary">nadK</name>
    <name evidence="7" type="ORF">CCO03_16420</name>
</gene>
<feature type="binding site" evidence="6">
    <location>
        <position position="253"/>
    </location>
    <ligand>
        <name>NAD(+)</name>
        <dbReference type="ChEBI" id="CHEBI:57540"/>
    </ligand>
</feature>
<dbReference type="InterPro" id="IPR016064">
    <property type="entry name" value="NAD/diacylglycerol_kinase_sf"/>
</dbReference>
<evidence type="ECO:0000313" key="8">
    <source>
        <dbReference type="Proteomes" id="UP000196138"/>
    </source>
</evidence>
<dbReference type="GO" id="GO:0019674">
    <property type="term" value="P:NAD+ metabolic process"/>
    <property type="evidence" value="ECO:0007669"/>
    <property type="project" value="InterPro"/>
</dbReference>
<name>A0A1Y0ETE2_9BURK</name>
<accession>A0A1Y0ETE2</accession>
<dbReference type="AlphaFoldDB" id="A0A1Y0ETE2"/>
<evidence type="ECO:0000313" key="7">
    <source>
        <dbReference type="EMBL" id="ARU06935.1"/>
    </source>
</evidence>
<dbReference type="Gene3D" id="2.60.200.30">
    <property type="entry name" value="Probable inorganic polyphosphate/atp-NAD kinase, domain 2"/>
    <property type="match status" value="1"/>
</dbReference>
<keyword evidence="1 6" id="KW-0808">Transferase</keyword>
<dbReference type="KEGG" id="cser:CCO03_16420"/>
<dbReference type="Pfam" id="PF20143">
    <property type="entry name" value="NAD_kinase_C"/>
    <property type="match status" value="1"/>
</dbReference>
<dbReference type="OrthoDB" id="9774737at2"/>
<dbReference type="Pfam" id="PF01513">
    <property type="entry name" value="NAD_kinase"/>
    <property type="match status" value="1"/>
</dbReference>
<feature type="binding site" evidence="6">
    <location>
        <position position="219"/>
    </location>
    <ligand>
        <name>NAD(+)</name>
        <dbReference type="ChEBI" id="CHEBI:57540"/>
    </ligand>
</feature>
<evidence type="ECO:0000256" key="6">
    <source>
        <dbReference type="HAMAP-Rule" id="MF_00361"/>
    </source>
</evidence>
<dbReference type="GO" id="GO:0006741">
    <property type="term" value="P:NADP+ biosynthetic process"/>
    <property type="evidence" value="ECO:0007669"/>
    <property type="project" value="UniProtKB-UniRule"/>
</dbReference>
<dbReference type="PANTHER" id="PTHR20275">
    <property type="entry name" value="NAD KINASE"/>
    <property type="match status" value="1"/>
</dbReference>
<dbReference type="GO" id="GO:0005524">
    <property type="term" value="F:ATP binding"/>
    <property type="evidence" value="ECO:0007669"/>
    <property type="project" value="UniProtKB-KW"/>
</dbReference>
<keyword evidence="6" id="KW-0963">Cytoplasm</keyword>
<dbReference type="InterPro" id="IPR017438">
    <property type="entry name" value="ATP-NAD_kinase_N"/>
</dbReference>
<dbReference type="InterPro" id="IPR017437">
    <property type="entry name" value="ATP-NAD_kinase_PpnK-typ_C"/>
</dbReference>
<comment type="cofactor">
    <cofactor evidence="6">
        <name>a divalent metal cation</name>
        <dbReference type="ChEBI" id="CHEBI:60240"/>
    </cofactor>
</comment>
<organism evidence="7 8">
    <name type="scientific">Comamonas serinivorans</name>
    <dbReference type="NCBI Taxonomy" id="1082851"/>
    <lineage>
        <taxon>Bacteria</taxon>
        <taxon>Pseudomonadati</taxon>
        <taxon>Pseudomonadota</taxon>
        <taxon>Betaproteobacteria</taxon>
        <taxon>Burkholderiales</taxon>
        <taxon>Comamonadaceae</taxon>
        <taxon>Comamonas</taxon>
    </lineage>
</organism>
<keyword evidence="6" id="KW-0547">Nucleotide-binding</keyword>
<comment type="catalytic activity">
    <reaction evidence="5 6">
        <text>NAD(+) + ATP = ADP + NADP(+) + H(+)</text>
        <dbReference type="Rhea" id="RHEA:18629"/>
        <dbReference type="ChEBI" id="CHEBI:15378"/>
        <dbReference type="ChEBI" id="CHEBI:30616"/>
        <dbReference type="ChEBI" id="CHEBI:57540"/>
        <dbReference type="ChEBI" id="CHEBI:58349"/>
        <dbReference type="ChEBI" id="CHEBI:456216"/>
        <dbReference type="EC" id="2.7.1.23"/>
    </reaction>
</comment>
<keyword evidence="6" id="KW-0067">ATP-binding</keyword>
<dbReference type="GO" id="GO:0003951">
    <property type="term" value="F:NAD+ kinase activity"/>
    <property type="evidence" value="ECO:0007669"/>
    <property type="project" value="UniProtKB-UniRule"/>
</dbReference>
<dbReference type="PANTHER" id="PTHR20275:SF0">
    <property type="entry name" value="NAD KINASE"/>
    <property type="match status" value="1"/>
</dbReference>
<dbReference type="Proteomes" id="UP000196138">
    <property type="component" value="Chromosome"/>
</dbReference>
<feature type="binding site" evidence="6">
    <location>
        <position position="182"/>
    </location>
    <ligand>
        <name>NAD(+)</name>
        <dbReference type="ChEBI" id="CHEBI:57540"/>
    </ligand>
</feature>
<evidence type="ECO:0000256" key="4">
    <source>
        <dbReference type="ARBA" id="ARBA00023027"/>
    </source>
</evidence>
<comment type="function">
    <text evidence="6">Involved in the regulation of the intracellular balance of NAD and NADP, and is a key enzyme in the biosynthesis of NADP. Catalyzes specifically the phosphorylation on 2'-hydroxyl of the adenosine moiety of NAD to yield NADP.</text>
</comment>
<sequence length="298" mass="31910">MSVKYRRVGLIGKYSDPVSGAALPSTRQNLLAVSQLLVELGCEVILEQQSAANTGVSGFRVMTTEELGQYCDVAVVIGGDGTMLGAARVLAAYDLPLIGINQGRLGFITDIELNNFHTPLTNMIRGAVEEDRRSLIHGSLFRGGACLFDAVALNDVVVTRGSTSAMVELRVEIDGHFVANHRADGFIIATPTGASAYSLSAGGPLIHPSVAGWALVPIAPHNLSNRPIVLADTGEIQLEIVAAREASASFDMQAITALQVGDRITARRSAHQAIFLHEAGWNYFDVLRRKLHWNARNG</sequence>
<comment type="caution">
    <text evidence="6">Lacks conserved residue(s) required for the propagation of feature annotation.</text>
</comment>
<feature type="binding site" evidence="6">
    <location>
        <begin position="80"/>
        <end position="81"/>
    </location>
    <ligand>
        <name>NAD(+)</name>
        <dbReference type="ChEBI" id="CHEBI:57540"/>
    </ligand>
</feature>
<evidence type="ECO:0000256" key="3">
    <source>
        <dbReference type="ARBA" id="ARBA00022857"/>
    </source>
</evidence>
<comment type="subcellular location">
    <subcellularLocation>
        <location evidence="6">Cytoplasm</location>
    </subcellularLocation>
</comment>
<feature type="binding site" evidence="6">
    <location>
        <begin position="154"/>
        <end position="155"/>
    </location>
    <ligand>
        <name>NAD(+)</name>
        <dbReference type="ChEBI" id="CHEBI:57540"/>
    </ligand>
</feature>
<keyword evidence="4 6" id="KW-0520">NAD</keyword>
<protein>
    <recommendedName>
        <fullName evidence="6">NAD kinase</fullName>
        <ecNumber evidence="6">2.7.1.23</ecNumber>
    </recommendedName>
    <alternativeName>
        <fullName evidence="6">ATP-dependent NAD kinase</fullName>
    </alternativeName>
</protein>
<dbReference type="HAMAP" id="MF_00361">
    <property type="entry name" value="NAD_kinase"/>
    <property type="match status" value="1"/>
</dbReference>
<evidence type="ECO:0000256" key="2">
    <source>
        <dbReference type="ARBA" id="ARBA00022777"/>
    </source>
</evidence>
<feature type="active site" description="Proton acceptor" evidence="6">
    <location>
        <position position="80"/>
    </location>
</feature>
<comment type="similarity">
    <text evidence="6">Belongs to the NAD kinase family.</text>
</comment>
<feature type="binding site" evidence="6">
    <location>
        <begin position="195"/>
        <end position="200"/>
    </location>
    <ligand>
        <name>NAD(+)</name>
        <dbReference type="ChEBI" id="CHEBI:57540"/>
    </ligand>
</feature>
<dbReference type="GO" id="GO:0046872">
    <property type="term" value="F:metal ion binding"/>
    <property type="evidence" value="ECO:0007669"/>
    <property type="project" value="UniProtKB-UniRule"/>
</dbReference>
<dbReference type="GO" id="GO:0051287">
    <property type="term" value="F:NAD binding"/>
    <property type="evidence" value="ECO:0007669"/>
    <property type="project" value="UniProtKB-ARBA"/>
</dbReference>